<dbReference type="InterPro" id="IPR034016">
    <property type="entry name" value="M1_APN-typ"/>
</dbReference>
<dbReference type="GeneID" id="111129352"/>
<evidence type="ECO:0000256" key="14">
    <source>
        <dbReference type="PIRSR" id="PIRSR634016-1"/>
    </source>
</evidence>
<feature type="signal peptide" evidence="18">
    <location>
        <begin position="1"/>
        <end position="18"/>
    </location>
</feature>
<name>A0A8B8DV45_CRAVI</name>
<evidence type="ECO:0000256" key="8">
    <source>
        <dbReference type="ARBA" id="ARBA00022833"/>
    </source>
</evidence>
<dbReference type="KEGG" id="cvn:111129352"/>
<comment type="cofactor">
    <cofactor evidence="15 17">
        <name>Zn(2+)</name>
        <dbReference type="ChEBI" id="CHEBI:29105"/>
    </cofactor>
    <text evidence="15 17">Binds 1 zinc ion per subunit.</text>
</comment>
<dbReference type="GO" id="GO:0006508">
    <property type="term" value="P:proteolysis"/>
    <property type="evidence" value="ECO:0007669"/>
    <property type="project" value="UniProtKB-KW"/>
</dbReference>
<keyword evidence="9" id="KW-0735">Signal-anchor</keyword>
<evidence type="ECO:0000256" key="5">
    <source>
        <dbReference type="ARBA" id="ARBA00022692"/>
    </source>
</evidence>
<keyword evidence="18" id="KW-0732">Signal</keyword>
<feature type="binding site" evidence="15">
    <location>
        <position position="356"/>
    </location>
    <ligand>
        <name>Zn(2+)</name>
        <dbReference type="ChEBI" id="CHEBI:29105"/>
        <note>catalytic</note>
    </ligand>
</feature>
<dbReference type="AlphaFoldDB" id="A0A8B8DV45"/>
<dbReference type="InterPro" id="IPR024571">
    <property type="entry name" value="ERAP1-like_C_dom"/>
</dbReference>
<evidence type="ECO:0000259" key="21">
    <source>
        <dbReference type="Pfam" id="PF17900"/>
    </source>
</evidence>
<keyword evidence="11 17" id="KW-0482">Metalloprotease</keyword>
<dbReference type="GO" id="GO:0042277">
    <property type="term" value="F:peptide binding"/>
    <property type="evidence" value="ECO:0007669"/>
    <property type="project" value="TreeGrafter"/>
</dbReference>
<evidence type="ECO:0000256" key="3">
    <source>
        <dbReference type="ARBA" id="ARBA00022438"/>
    </source>
</evidence>
<dbReference type="GO" id="GO:0005615">
    <property type="term" value="C:extracellular space"/>
    <property type="evidence" value="ECO:0007669"/>
    <property type="project" value="TreeGrafter"/>
</dbReference>
<evidence type="ECO:0000256" key="9">
    <source>
        <dbReference type="ARBA" id="ARBA00022968"/>
    </source>
</evidence>
<sequence length="786" mass="90063">MTMKLCSLLLILCYNLDLKQFFGSCYIVNGSSLPSGDSSAQPAESKEHRWNNIRLPKSIIPLEYDIFLHPNLSEWRFSGKVEIRCMVQETTDFIVLHSKDLIISDITVTTLPSNRAIKIYRPLEIYTADQIYLEVEQSLHKDTELLLTLVFEGFLKMGISGFYLSQYFDANFETRSIASTQFEPIDARKAFPCFDEPEFKANFSMSIVRERNHISLFNMPLVQSVPYSDDLMLDTFQQTVKMSTYLVAFTVCEYASRSKLSKSGVNITVYSPKDLIQNVDYSLDAAVTLFDFFNSLYEIPYPLPKLDMISIPNLEADGMENWGLVTYEQIHLNIVKNTSFESKLQATLTISHEIAHQWFGNIVTMRWWSELWLNEGITSFMSYLGLEAFNQDWSMEKMFEEKIFSMRCEDSNKTRSLNHPIEAPDFSATFDCVPYEKGASIVRMLRSLLGEQPFLNGMKEYLKRHLYSNVESYDLWEVLSTFSEDNVDLGFVMKTWMSERSYPVVTVIRDGDKVHISQEPFISDLNQMVEDNPESLPIWCIPFIYGCMDQNGTFSVDDLLLCEKTGVLQISPNTTLVKGNYGDEGYYRVNYDSESWKAIAEQLRNNHTIFTPGERAQLLSDALAFTSSNILNSTSIATELMSYLEKERSYLPWLSTTLGVGSSLKKYEITKEKKYDLIVKNYLDVASNTLAALGCEAIKNEAESLERVRKLLKDDLSSWCKAYPYTIAKYCKECGINSRKIGIHEKNGNLRVDGHKTECEETELLITQGDAMKGQRNLVVTHISSY</sequence>
<feature type="binding site" evidence="15">
    <location>
        <position position="375"/>
    </location>
    <ligand>
        <name>Zn(2+)</name>
        <dbReference type="ChEBI" id="CHEBI:29105"/>
        <note>catalytic</note>
    </ligand>
</feature>
<evidence type="ECO:0000313" key="25">
    <source>
        <dbReference type="RefSeq" id="XP_022331395.1"/>
    </source>
</evidence>
<evidence type="ECO:0000259" key="20">
    <source>
        <dbReference type="Pfam" id="PF11838"/>
    </source>
</evidence>
<keyword evidence="8 15" id="KW-0862">Zinc</keyword>
<dbReference type="CDD" id="cd09601">
    <property type="entry name" value="M1_APN-Q_like"/>
    <property type="match status" value="1"/>
</dbReference>
<dbReference type="SUPFAM" id="SSF63737">
    <property type="entry name" value="Leukotriene A4 hydrolase N-terminal domain"/>
    <property type="match status" value="1"/>
</dbReference>
<dbReference type="GO" id="GO:0070006">
    <property type="term" value="F:metalloaminopeptidase activity"/>
    <property type="evidence" value="ECO:0007669"/>
    <property type="project" value="TreeGrafter"/>
</dbReference>
<keyword evidence="3 17" id="KW-0031">Aminopeptidase</keyword>
<organism evidence="22 24">
    <name type="scientific">Crassostrea virginica</name>
    <name type="common">Eastern oyster</name>
    <dbReference type="NCBI Taxonomy" id="6565"/>
    <lineage>
        <taxon>Eukaryota</taxon>
        <taxon>Metazoa</taxon>
        <taxon>Spiralia</taxon>
        <taxon>Lophotrochozoa</taxon>
        <taxon>Mollusca</taxon>
        <taxon>Bivalvia</taxon>
        <taxon>Autobranchia</taxon>
        <taxon>Pteriomorphia</taxon>
        <taxon>Ostreida</taxon>
        <taxon>Ostreoidea</taxon>
        <taxon>Ostreidae</taxon>
        <taxon>Crassostrea</taxon>
    </lineage>
</organism>
<protein>
    <recommendedName>
        <fullName evidence="17">Aminopeptidase</fullName>
        <ecNumber evidence="17">3.4.11.-</ecNumber>
    </recommendedName>
</protein>
<comment type="subcellular location">
    <subcellularLocation>
        <location evidence="1">Membrane</location>
        <topology evidence="1">Single-pass type II membrane protein</topology>
    </subcellularLocation>
</comment>
<evidence type="ECO:0000256" key="16">
    <source>
        <dbReference type="PIRSR" id="PIRSR634016-4"/>
    </source>
</evidence>
<evidence type="ECO:0000256" key="1">
    <source>
        <dbReference type="ARBA" id="ARBA00004606"/>
    </source>
</evidence>
<dbReference type="EC" id="3.4.11.-" evidence="17"/>
<keyword evidence="22" id="KW-1185">Reference proteome</keyword>
<evidence type="ECO:0000259" key="19">
    <source>
        <dbReference type="Pfam" id="PF01433"/>
    </source>
</evidence>
<dbReference type="Pfam" id="PF11838">
    <property type="entry name" value="ERAP1_C"/>
    <property type="match status" value="1"/>
</dbReference>
<evidence type="ECO:0000256" key="7">
    <source>
        <dbReference type="ARBA" id="ARBA00022801"/>
    </source>
</evidence>
<dbReference type="RefSeq" id="XP_022331395.1">
    <property type="nucleotide sequence ID" value="XM_022475687.1"/>
</dbReference>
<dbReference type="Gene3D" id="2.60.40.1730">
    <property type="entry name" value="tricorn interacting facor f3 domain"/>
    <property type="match status" value="1"/>
</dbReference>
<reference evidence="23 24" key="1">
    <citation type="submission" date="2025-04" db="UniProtKB">
        <authorList>
            <consortium name="RefSeq"/>
        </authorList>
    </citation>
    <scope>IDENTIFICATION</scope>
    <source>
        <tissue evidence="23 24">Whole sample</tissue>
    </source>
</reference>
<feature type="domain" description="Aminopeptidase N-like N-terminal" evidence="21">
    <location>
        <begin position="61"/>
        <end position="246"/>
    </location>
</feature>
<keyword evidence="7 17" id="KW-0378">Hydrolase</keyword>
<dbReference type="GO" id="GO:0043171">
    <property type="term" value="P:peptide catabolic process"/>
    <property type="evidence" value="ECO:0007669"/>
    <property type="project" value="TreeGrafter"/>
</dbReference>
<feature type="domain" description="Peptidase M1 membrane alanine aminopeptidase" evidence="19">
    <location>
        <begin position="281"/>
        <end position="496"/>
    </location>
</feature>
<feature type="site" description="Transition state stabilizer" evidence="16">
    <location>
        <position position="435"/>
    </location>
</feature>
<feature type="chain" id="PRO_5044666362" description="Aminopeptidase" evidence="18">
    <location>
        <begin position="19"/>
        <end position="786"/>
    </location>
</feature>
<evidence type="ECO:0000313" key="22">
    <source>
        <dbReference type="Proteomes" id="UP000694844"/>
    </source>
</evidence>
<dbReference type="OrthoDB" id="10031169at2759"/>
<dbReference type="InterPro" id="IPR045357">
    <property type="entry name" value="Aminopeptidase_N-like_N"/>
</dbReference>
<evidence type="ECO:0000256" key="12">
    <source>
        <dbReference type="ARBA" id="ARBA00023136"/>
    </source>
</evidence>
<evidence type="ECO:0000313" key="23">
    <source>
        <dbReference type="RefSeq" id="XP_022331393.1"/>
    </source>
</evidence>
<dbReference type="PRINTS" id="PR00756">
    <property type="entry name" value="ALADIPTASE"/>
</dbReference>
<dbReference type="Pfam" id="PF17900">
    <property type="entry name" value="Peptidase_M1_N"/>
    <property type="match status" value="1"/>
</dbReference>
<keyword evidence="12" id="KW-0472">Membrane</keyword>
<dbReference type="Pfam" id="PF01433">
    <property type="entry name" value="Peptidase_M1"/>
    <property type="match status" value="1"/>
</dbReference>
<evidence type="ECO:0000256" key="15">
    <source>
        <dbReference type="PIRSR" id="PIRSR634016-3"/>
    </source>
</evidence>
<evidence type="ECO:0000313" key="24">
    <source>
        <dbReference type="RefSeq" id="XP_022331394.1"/>
    </source>
</evidence>
<dbReference type="InterPro" id="IPR001930">
    <property type="entry name" value="Peptidase_M1"/>
</dbReference>
<evidence type="ECO:0000256" key="11">
    <source>
        <dbReference type="ARBA" id="ARBA00023049"/>
    </source>
</evidence>
<feature type="active site" description="Proton acceptor" evidence="14">
    <location>
        <position position="353"/>
    </location>
</feature>
<dbReference type="RefSeq" id="XP_022331394.1">
    <property type="nucleotide sequence ID" value="XM_022475686.1"/>
</dbReference>
<keyword evidence="5" id="KW-0812">Transmembrane</keyword>
<dbReference type="GO" id="GO:0016020">
    <property type="term" value="C:membrane"/>
    <property type="evidence" value="ECO:0007669"/>
    <property type="project" value="UniProtKB-SubCell"/>
</dbReference>
<keyword evidence="6 15" id="KW-0479">Metal-binding</keyword>
<dbReference type="PANTHER" id="PTHR11533">
    <property type="entry name" value="PROTEASE M1 ZINC METALLOPROTEASE"/>
    <property type="match status" value="1"/>
</dbReference>
<accession>A0A8B8DV45</accession>
<evidence type="ECO:0000256" key="17">
    <source>
        <dbReference type="RuleBase" id="RU364040"/>
    </source>
</evidence>
<evidence type="ECO:0000256" key="2">
    <source>
        <dbReference type="ARBA" id="ARBA00010136"/>
    </source>
</evidence>
<dbReference type="Proteomes" id="UP000694844">
    <property type="component" value="Chromosome 4"/>
</dbReference>
<keyword evidence="10" id="KW-1133">Transmembrane helix</keyword>
<dbReference type="FunFam" id="1.10.390.10:FF:000006">
    <property type="entry name" value="Puromycin-sensitive aminopeptidase"/>
    <property type="match status" value="1"/>
</dbReference>
<dbReference type="Gene3D" id="2.60.40.1910">
    <property type="match status" value="1"/>
</dbReference>
<evidence type="ECO:0000256" key="13">
    <source>
        <dbReference type="ARBA" id="ARBA00023180"/>
    </source>
</evidence>
<proteinExistence type="inferred from homology"/>
<keyword evidence="13" id="KW-0325">Glycoprotein</keyword>
<dbReference type="PANTHER" id="PTHR11533:SF299">
    <property type="entry name" value="AMINOPEPTIDASE"/>
    <property type="match status" value="1"/>
</dbReference>
<dbReference type="SUPFAM" id="SSF55486">
    <property type="entry name" value="Metalloproteases ('zincins'), catalytic domain"/>
    <property type="match status" value="1"/>
</dbReference>
<dbReference type="GO" id="GO:0008270">
    <property type="term" value="F:zinc ion binding"/>
    <property type="evidence" value="ECO:0007669"/>
    <property type="project" value="UniProtKB-UniRule"/>
</dbReference>
<evidence type="ECO:0000256" key="6">
    <source>
        <dbReference type="ARBA" id="ARBA00022723"/>
    </source>
</evidence>
<dbReference type="Gene3D" id="1.25.50.20">
    <property type="match status" value="1"/>
</dbReference>
<gene>
    <name evidence="23 24 25" type="primary">LOC111129352</name>
</gene>
<dbReference type="RefSeq" id="XP_022331393.1">
    <property type="nucleotide sequence ID" value="XM_022475685.1"/>
</dbReference>
<evidence type="ECO:0000256" key="10">
    <source>
        <dbReference type="ARBA" id="ARBA00022989"/>
    </source>
</evidence>
<dbReference type="InterPro" id="IPR014782">
    <property type="entry name" value="Peptidase_M1_dom"/>
</dbReference>
<dbReference type="FunFam" id="2.60.40.1730:FF:000012">
    <property type="entry name" value="Aminopeptidase N"/>
    <property type="match status" value="1"/>
</dbReference>
<feature type="domain" description="ERAP1-like C-terminal" evidence="20">
    <location>
        <begin position="576"/>
        <end position="712"/>
    </location>
</feature>
<dbReference type="InterPro" id="IPR050344">
    <property type="entry name" value="Peptidase_M1_aminopeptidases"/>
</dbReference>
<evidence type="ECO:0000256" key="18">
    <source>
        <dbReference type="SAM" id="SignalP"/>
    </source>
</evidence>
<keyword evidence="4 17" id="KW-0645">Protease</keyword>
<evidence type="ECO:0000256" key="4">
    <source>
        <dbReference type="ARBA" id="ARBA00022670"/>
    </source>
</evidence>
<comment type="similarity">
    <text evidence="2 17">Belongs to the peptidase M1 family.</text>
</comment>
<dbReference type="InterPro" id="IPR042097">
    <property type="entry name" value="Aminopeptidase_N-like_N_sf"/>
</dbReference>
<feature type="binding site" evidence="15">
    <location>
        <position position="352"/>
    </location>
    <ligand>
        <name>Zn(2+)</name>
        <dbReference type="ChEBI" id="CHEBI:29105"/>
        <note>catalytic</note>
    </ligand>
</feature>
<dbReference type="InterPro" id="IPR027268">
    <property type="entry name" value="Peptidase_M4/M1_CTD_sf"/>
</dbReference>
<dbReference type="Gene3D" id="1.10.390.10">
    <property type="entry name" value="Neutral Protease Domain 2"/>
    <property type="match status" value="1"/>
</dbReference>
<dbReference type="GO" id="GO:0005737">
    <property type="term" value="C:cytoplasm"/>
    <property type="evidence" value="ECO:0007669"/>
    <property type="project" value="TreeGrafter"/>
</dbReference>